<evidence type="ECO:0000313" key="3">
    <source>
        <dbReference type="EMBL" id="OGY93538.1"/>
    </source>
</evidence>
<reference evidence="3 4" key="1">
    <citation type="journal article" date="2016" name="Nat. Commun.">
        <title>Thousands of microbial genomes shed light on interconnected biogeochemical processes in an aquifer system.</title>
        <authorList>
            <person name="Anantharaman K."/>
            <person name="Brown C.T."/>
            <person name="Hug L.A."/>
            <person name="Sharon I."/>
            <person name="Castelle C.J."/>
            <person name="Probst A.J."/>
            <person name="Thomas B.C."/>
            <person name="Singh A."/>
            <person name="Wilkins M.J."/>
            <person name="Karaoz U."/>
            <person name="Brodie E.L."/>
            <person name="Williams K.H."/>
            <person name="Hubbard S.S."/>
            <person name="Banfield J.F."/>
        </authorList>
    </citation>
    <scope>NUCLEOTIDE SEQUENCE [LARGE SCALE GENOMIC DNA]</scope>
</reference>
<feature type="transmembrane region" description="Helical" evidence="1">
    <location>
        <begin position="12"/>
        <end position="30"/>
    </location>
</feature>
<feature type="domain" description="Fibrobacter succinogenes major paralogous" evidence="2">
    <location>
        <begin position="188"/>
        <end position="357"/>
    </location>
</feature>
<dbReference type="NCBIfam" id="TIGR02145">
    <property type="entry name" value="Fib_succ_major"/>
    <property type="match status" value="1"/>
</dbReference>
<evidence type="ECO:0000259" key="2">
    <source>
        <dbReference type="Pfam" id="PF09603"/>
    </source>
</evidence>
<proteinExistence type="predicted"/>
<dbReference type="InterPro" id="IPR012902">
    <property type="entry name" value="N_methyl_site"/>
</dbReference>
<name>A0A1G2BWT3_9BACT</name>
<keyword evidence="1" id="KW-0812">Transmembrane</keyword>
<evidence type="ECO:0000313" key="4">
    <source>
        <dbReference type="Proteomes" id="UP000177626"/>
    </source>
</evidence>
<dbReference type="Pfam" id="PF07963">
    <property type="entry name" value="N_methyl"/>
    <property type="match status" value="1"/>
</dbReference>
<accession>A0A1G2BWT3</accession>
<keyword evidence="1" id="KW-1133">Transmembrane helix</keyword>
<dbReference type="InterPro" id="IPR011871">
    <property type="entry name" value="Fib_succ_major"/>
</dbReference>
<organism evidence="3 4">
    <name type="scientific">Candidatus Komeilibacteria bacterium RIFOXYC1_FULL_37_11</name>
    <dbReference type="NCBI Taxonomy" id="1798555"/>
    <lineage>
        <taxon>Bacteria</taxon>
        <taxon>Candidatus Komeiliibacteriota</taxon>
    </lineage>
</organism>
<comment type="caution">
    <text evidence="3">The sequence shown here is derived from an EMBL/GenBank/DDBJ whole genome shotgun (WGS) entry which is preliminary data.</text>
</comment>
<dbReference type="AlphaFoldDB" id="A0A1G2BWT3"/>
<dbReference type="Pfam" id="PF09603">
    <property type="entry name" value="Fib_succ_major"/>
    <property type="match status" value="1"/>
</dbReference>
<gene>
    <name evidence="3" type="ORF">A2406_02810</name>
</gene>
<sequence length="359" mass="39461">MISYKKQFGFTLLEVLLMVTIFAIILSYSFSLSNSQIFEDDLHAKVLEVSDLIEKARNNSATGYRGDVWSIKVLDSDALCDNSGDCILLFKGNDFSGRDAIYDYFVQFDQSITGVYINSDQENEFYFDYSSGWLATTTASSLEQQYIIFNNNAGDSQSLVVSPSGAVNTFVCGEDQVFDISGHGYNTVKIGSDCWMAENLNTGEMIASVSTSPTNDGDIEKWCYADSSANCDIYGGLYAWDEAMSYVTTAGVQGICPNGWHIPTTSEVNLLDNFYSANNLKIGGNSGFDLMAAGVRLESSPDVYGNIDGTSGDGGSLWSSNQNGSSEAYYYWSEENLSNLDQFSVDKDYGFSIRCVKDY</sequence>
<keyword evidence="1" id="KW-0472">Membrane</keyword>
<dbReference type="Proteomes" id="UP000177626">
    <property type="component" value="Unassembled WGS sequence"/>
</dbReference>
<protein>
    <recommendedName>
        <fullName evidence="2">Fibrobacter succinogenes major paralogous domain-containing protein</fullName>
    </recommendedName>
</protein>
<evidence type="ECO:0000256" key="1">
    <source>
        <dbReference type="SAM" id="Phobius"/>
    </source>
</evidence>
<dbReference type="EMBL" id="MHKQ01000020">
    <property type="protein sequence ID" value="OGY93538.1"/>
    <property type="molecule type" value="Genomic_DNA"/>
</dbReference>